<dbReference type="EMBL" id="PPTS01000004">
    <property type="protein sequence ID" value="RDB65321.1"/>
    <property type="molecule type" value="Genomic_DNA"/>
</dbReference>
<dbReference type="GeneID" id="78359683"/>
<dbReference type="RefSeq" id="WP_015540298.1">
    <property type="nucleotide sequence ID" value="NZ_CABMMS010000004.1"/>
</dbReference>
<comment type="caution">
    <text evidence="1">The sequence shown here is derived from an EMBL/GenBank/DDBJ whole genome shotgun (WGS) entry which is preliminary data.</text>
</comment>
<keyword evidence="2" id="KW-1185">Reference proteome</keyword>
<dbReference type="OrthoDB" id="3199465at2"/>
<gene>
    <name evidence="1" type="ORF">C1877_08270</name>
</gene>
<proteinExistence type="predicted"/>
<reference evidence="1 2" key="1">
    <citation type="journal article" date="2018" name="Elife">
        <title>Discovery and characterization of a prevalent human gut bacterial enzyme sufficient for the inactivation of a family of plant toxins.</title>
        <authorList>
            <person name="Koppel N."/>
            <person name="Bisanz J.E."/>
            <person name="Pandelia M.E."/>
            <person name="Turnbaugh P.J."/>
            <person name="Balskus E.P."/>
        </authorList>
    </citation>
    <scope>NUCLEOTIDE SEQUENCE [LARGE SCALE GENOMIC DNA]</scope>
    <source>
        <strain evidence="1 2">3C</strain>
    </source>
</reference>
<evidence type="ECO:0000313" key="1">
    <source>
        <dbReference type="EMBL" id="RDB65321.1"/>
    </source>
</evidence>
<evidence type="ECO:0000313" key="2">
    <source>
        <dbReference type="Proteomes" id="UP000254000"/>
    </source>
</evidence>
<organism evidence="1 2">
    <name type="scientific">Gordonibacter pamelaeae</name>
    <dbReference type="NCBI Taxonomy" id="471189"/>
    <lineage>
        <taxon>Bacteria</taxon>
        <taxon>Bacillati</taxon>
        <taxon>Actinomycetota</taxon>
        <taxon>Coriobacteriia</taxon>
        <taxon>Eggerthellales</taxon>
        <taxon>Eggerthellaceae</taxon>
        <taxon>Gordonibacter</taxon>
    </lineage>
</organism>
<name>A0A369M0N7_9ACTN</name>
<protein>
    <submittedName>
        <fullName evidence="1">Uncharacterized protein</fullName>
    </submittedName>
</protein>
<accession>A0A369M0N7</accession>
<sequence>MIFQQLESALAQLQEARARYGFELEEMPDGKLVHVKAADGERYYVEVRDGERAVRRGITRRPELVATYARKEYLRKALAVIDHDVRTLERAVRRYRRFDPEEVVGSLSSAYRDLPLDAFYHPLVDMVALSLDATDEQRIASHAQWGIQELEPSGYLSEGRTLRTSRGERMRSKAGVLIAETLYSYGIPFRYEQELQVGHMTFHPDFTFEGAGGKEFYLEFCGMMDDPAYVESHKRKRSAYEAAGIVEWRNIIYLYASGNDMDMMRVDSVVRTLVVPWL</sequence>
<dbReference type="Proteomes" id="UP000254000">
    <property type="component" value="Unassembled WGS sequence"/>
</dbReference>
<dbReference type="AlphaFoldDB" id="A0A369M0N7"/>